<feature type="transmembrane region" description="Helical" evidence="2">
    <location>
        <begin position="157"/>
        <end position="177"/>
    </location>
</feature>
<evidence type="ECO:0000313" key="4">
    <source>
        <dbReference type="Proteomes" id="UP001437256"/>
    </source>
</evidence>
<keyword evidence="2" id="KW-0472">Membrane</keyword>
<dbReference type="EMBL" id="JBBXMP010000240">
    <property type="protein sequence ID" value="KAL0059241.1"/>
    <property type="molecule type" value="Genomic_DNA"/>
</dbReference>
<proteinExistence type="predicted"/>
<protein>
    <submittedName>
        <fullName evidence="3">Uncharacterized protein</fullName>
    </submittedName>
</protein>
<feature type="transmembrane region" description="Helical" evidence="2">
    <location>
        <begin position="76"/>
        <end position="94"/>
    </location>
</feature>
<name>A0ABR2ZC66_9AGAR</name>
<gene>
    <name evidence="3" type="ORF">AAF712_014019</name>
</gene>
<keyword evidence="4" id="KW-1185">Reference proteome</keyword>
<organism evidence="3 4">
    <name type="scientific">Marasmius tenuissimus</name>
    <dbReference type="NCBI Taxonomy" id="585030"/>
    <lineage>
        <taxon>Eukaryota</taxon>
        <taxon>Fungi</taxon>
        <taxon>Dikarya</taxon>
        <taxon>Basidiomycota</taxon>
        <taxon>Agaricomycotina</taxon>
        <taxon>Agaricomycetes</taxon>
        <taxon>Agaricomycetidae</taxon>
        <taxon>Agaricales</taxon>
        <taxon>Marasmiineae</taxon>
        <taxon>Marasmiaceae</taxon>
        <taxon>Marasmius</taxon>
    </lineage>
</organism>
<feature type="region of interest" description="Disordered" evidence="1">
    <location>
        <begin position="1"/>
        <end position="20"/>
    </location>
</feature>
<feature type="compositionally biased region" description="Polar residues" evidence="1">
    <location>
        <begin position="1"/>
        <end position="12"/>
    </location>
</feature>
<keyword evidence="2" id="KW-0812">Transmembrane</keyword>
<sequence length="361" mass="39854">MSDNRPQDTTSSPPFPGPETGYYGPQEPYELVLIENADFAGNLVGGICYGIIVVLVFQCAAAVLSSSNKNMRIPMLIYVAFMFALGTIFTALNLNGLQDRYIQFRNFPEGGPLGYGLSQFSSWRSILANTVYIVSNWLADGLLIYRCFVIWNRRKAILVFPMIMFGGSISMGVITLYKSSSPGSNLWSEITVDFALPYFTISVALNVLLTLIICFRLLWHSRLYNLAASPSKGSYRRIVAMLVESCALYALFSVLFIGTYASGNYMSNFFLPVLSQVQIISPFLIIMRVAHRRSVTDNVQGSSGTYRGGGSSGFQTTLQAASRTTNPTPITTQIAMVDMVNGDFGKFDRKKVVTDDTMSHV</sequence>
<feature type="transmembrane region" description="Helical" evidence="2">
    <location>
        <begin position="239"/>
        <end position="263"/>
    </location>
</feature>
<feature type="transmembrane region" description="Helical" evidence="2">
    <location>
        <begin position="39"/>
        <end position="64"/>
    </location>
</feature>
<feature type="transmembrane region" description="Helical" evidence="2">
    <location>
        <begin position="197"/>
        <end position="219"/>
    </location>
</feature>
<reference evidence="3 4" key="1">
    <citation type="submission" date="2024-05" db="EMBL/GenBank/DDBJ databases">
        <title>A draft genome resource for the thread blight pathogen Marasmius tenuissimus strain MS-2.</title>
        <authorList>
            <person name="Yulfo-Soto G.E."/>
            <person name="Baruah I.K."/>
            <person name="Amoako-Attah I."/>
            <person name="Bukari Y."/>
            <person name="Meinhardt L.W."/>
            <person name="Bailey B.A."/>
            <person name="Cohen S.P."/>
        </authorList>
    </citation>
    <scope>NUCLEOTIDE SEQUENCE [LARGE SCALE GENOMIC DNA]</scope>
    <source>
        <strain evidence="3 4">MS-2</strain>
    </source>
</reference>
<comment type="caution">
    <text evidence="3">The sequence shown here is derived from an EMBL/GenBank/DDBJ whole genome shotgun (WGS) entry which is preliminary data.</text>
</comment>
<accession>A0ABR2ZC66</accession>
<evidence type="ECO:0000256" key="2">
    <source>
        <dbReference type="SAM" id="Phobius"/>
    </source>
</evidence>
<keyword evidence="2" id="KW-1133">Transmembrane helix</keyword>
<evidence type="ECO:0000256" key="1">
    <source>
        <dbReference type="SAM" id="MobiDB-lite"/>
    </source>
</evidence>
<feature type="transmembrane region" description="Helical" evidence="2">
    <location>
        <begin position="269"/>
        <end position="290"/>
    </location>
</feature>
<dbReference type="Proteomes" id="UP001437256">
    <property type="component" value="Unassembled WGS sequence"/>
</dbReference>
<evidence type="ECO:0000313" key="3">
    <source>
        <dbReference type="EMBL" id="KAL0059241.1"/>
    </source>
</evidence>